<dbReference type="Proteomes" id="UP001229313">
    <property type="component" value="Chromosome"/>
</dbReference>
<keyword evidence="2" id="KW-1185">Reference proteome</keyword>
<sequence length="122" mass="13999">MSEHDEFSTFSQFEVWGLVDQDRIMSAAKWMVEKLEVPITVPQAFREMTQDISQGRYVKVFAPVGWGALPELLEDLPDFVVPESAVFVEWDCNPNSGTEYCEKHRLYHQPGACPLDTGEFIR</sequence>
<accession>A0ABY9PEF4</accession>
<name>A0ABY9PEF4_9GAMM</name>
<dbReference type="RefSeq" id="WP_309153030.1">
    <property type="nucleotide sequence ID" value="NZ_CP133568.1"/>
</dbReference>
<protein>
    <submittedName>
        <fullName evidence="1">Uncharacterized protein</fullName>
    </submittedName>
</protein>
<reference evidence="1 2" key="1">
    <citation type="submission" date="2023-08" db="EMBL/GenBank/DDBJ databases">
        <title>The whole genome sequence of Lysobacter yananisis.</title>
        <authorList>
            <person name="Sun H."/>
        </authorList>
    </citation>
    <scope>NUCLEOTIDE SEQUENCE [LARGE SCALE GENOMIC DNA]</scope>
    <source>
        <strain evidence="1 2">SNNU513</strain>
    </source>
</reference>
<proteinExistence type="predicted"/>
<evidence type="ECO:0000313" key="2">
    <source>
        <dbReference type="Proteomes" id="UP001229313"/>
    </source>
</evidence>
<organism evidence="1 2">
    <name type="scientific">Lysobacter yananisis</name>
    <dbReference type="NCBI Taxonomy" id="1003114"/>
    <lineage>
        <taxon>Bacteria</taxon>
        <taxon>Pseudomonadati</taxon>
        <taxon>Pseudomonadota</taxon>
        <taxon>Gammaproteobacteria</taxon>
        <taxon>Lysobacterales</taxon>
        <taxon>Lysobacteraceae</taxon>
        <taxon>Lysobacter</taxon>
    </lineage>
</organism>
<gene>
    <name evidence="1" type="ORF">RDV84_08150</name>
</gene>
<evidence type="ECO:0000313" key="1">
    <source>
        <dbReference type="EMBL" id="WMT04798.1"/>
    </source>
</evidence>
<dbReference type="EMBL" id="CP133568">
    <property type="protein sequence ID" value="WMT04798.1"/>
    <property type="molecule type" value="Genomic_DNA"/>
</dbReference>